<evidence type="ECO:0000313" key="5">
    <source>
        <dbReference type="RefSeq" id="XP_017019372.1"/>
    </source>
</evidence>
<dbReference type="Proteomes" id="UP001652661">
    <property type="component" value="Chromosome 3L"/>
</dbReference>
<dbReference type="PROSITE" id="PS50157">
    <property type="entry name" value="ZINC_FINGER_C2H2_2"/>
    <property type="match status" value="1"/>
</dbReference>
<dbReference type="InterPro" id="IPR055303">
    <property type="entry name" value="ATMIN"/>
</dbReference>
<feature type="domain" description="C2H2-type" evidence="3">
    <location>
        <begin position="204"/>
        <end position="233"/>
    </location>
</feature>
<evidence type="ECO:0000259" key="3">
    <source>
        <dbReference type="PROSITE" id="PS50157"/>
    </source>
</evidence>
<keyword evidence="1" id="KW-0862">Zinc</keyword>
<organism evidence="4 5">
    <name type="scientific">Drosophila kikkawai</name>
    <name type="common">Fruit fly</name>
    <dbReference type="NCBI Taxonomy" id="30033"/>
    <lineage>
        <taxon>Eukaryota</taxon>
        <taxon>Metazoa</taxon>
        <taxon>Ecdysozoa</taxon>
        <taxon>Arthropoda</taxon>
        <taxon>Hexapoda</taxon>
        <taxon>Insecta</taxon>
        <taxon>Pterygota</taxon>
        <taxon>Neoptera</taxon>
        <taxon>Endopterygota</taxon>
        <taxon>Diptera</taxon>
        <taxon>Brachycera</taxon>
        <taxon>Muscomorpha</taxon>
        <taxon>Ephydroidea</taxon>
        <taxon>Drosophilidae</taxon>
        <taxon>Drosophila</taxon>
        <taxon>Sophophora</taxon>
    </lineage>
</organism>
<dbReference type="PANTHER" id="PTHR46664:SF1">
    <property type="entry name" value="ATM INTERACTOR"/>
    <property type="match status" value="1"/>
</dbReference>
<name>A0A6P4HTI0_DROKI</name>
<accession>A0A6P4HTI0</accession>
<dbReference type="PROSITE" id="PS00028">
    <property type="entry name" value="ZINC_FINGER_C2H2_1"/>
    <property type="match status" value="1"/>
</dbReference>
<dbReference type="AlphaFoldDB" id="A0A6P4HTI0"/>
<dbReference type="GO" id="GO:0005634">
    <property type="term" value="C:nucleus"/>
    <property type="evidence" value="ECO:0007669"/>
    <property type="project" value="TreeGrafter"/>
</dbReference>
<dbReference type="GO" id="GO:0008270">
    <property type="term" value="F:zinc ion binding"/>
    <property type="evidence" value="ECO:0007669"/>
    <property type="project" value="UniProtKB-KW"/>
</dbReference>
<evidence type="ECO:0000313" key="4">
    <source>
        <dbReference type="Proteomes" id="UP001652661"/>
    </source>
</evidence>
<keyword evidence="1" id="KW-0863">Zinc-finger</keyword>
<dbReference type="GO" id="GO:0000976">
    <property type="term" value="F:transcription cis-regulatory region binding"/>
    <property type="evidence" value="ECO:0007669"/>
    <property type="project" value="InterPro"/>
</dbReference>
<protein>
    <submittedName>
        <fullName evidence="5">Zinc finger protein 668</fullName>
    </submittedName>
</protein>
<dbReference type="SMART" id="SM00355">
    <property type="entry name" value="ZnF_C2H2"/>
    <property type="match status" value="4"/>
</dbReference>
<dbReference type="GO" id="GO:0045944">
    <property type="term" value="P:positive regulation of transcription by RNA polymerase II"/>
    <property type="evidence" value="ECO:0007669"/>
    <property type="project" value="InterPro"/>
</dbReference>
<gene>
    <name evidence="5" type="primary">LOC108072648</name>
</gene>
<dbReference type="OrthoDB" id="6359816at2759"/>
<reference evidence="5" key="1">
    <citation type="submission" date="2025-08" db="UniProtKB">
        <authorList>
            <consortium name="RefSeq"/>
        </authorList>
    </citation>
    <scope>IDENTIFICATION</scope>
    <source>
        <strain evidence="5">14028-0561.14</strain>
        <tissue evidence="5">Whole fly</tissue>
    </source>
</reference>
<proteinExistence type="predicted"/>
<keyword evidence="1" id="KW-0479">Metal-binding</keyword>
<feature type="compositionally biased region" description="Basic and acidic residues" evidence="2">
    <location>
        <begin position="165"/>
        <end position="177"/>
    </location>
</feature>
<dbReference type="PANTHER" id="PTHR46664">
    <property type="entry name" value="ATM INTERACTOR"/>
    <property type="match status" value="1"/>
</dbReference>
<feature type="region of interest" description="Disordered" evidence="2">
    <location>
        <begin position="165"/>
        <end position="185"/>
    </location>
</feature>
<dbReference type="RefSeq" id="XP_017019372.1">
    <property type="nucleotide sequence ID" value="XM_017163883.3"/>
</dbReference>
<evidence type="ECO:0000256" key="1">
    <source>
        <dbReference type="PROSITE-ProRule" id="PRU00042"/>
    </source>
</evidence>
<evidence type="ECO:0000256" key="2">
    <source>
        <dbReference type="SAM" id="MobiDB-lite"/>
    </source>
</evidence>
<dbReference type="GO" id="GO:0000981">
    <property type="term" value="F:DNA-binding transcription factor activity, RNA polymerase II-specific"/>
    <property type="evidence" value="ECO:0007669"/>
    <property type="project" value="TreeGrafter"/>
</dbReference>
<dbReference type="InterPro" id="IPR013087">
    <property type="entry name" value="Znf_C2H2_type"/>
</dbReference>
<sequence length="275" mass="32169">MEDRSCTVANRADLLPFREFRCQWCFGKVYKNRSRYQAHLKSVHHITSEPDKSSFNCYHCPCSDCRYHQHTPGAIAFRELAQLRSHYQRSHLSKNFICTVCQRKFGLERELFLHICRRPNTVTAKQRAIPEHVPHQEVPKRHDGKEYSSPSALRLYRNITKAVDQEHANQEDAKENKPSPNGRQMQKCTQCKRKYIVRHRCSEHPCPKCGRVFYCKSALELHIKRSTHSLRVEDKIFVDEVLQLLSSIEDGTICDPPLLKELAEMLPVLKEIQES</sequence>
<keyword evidence="4" id="KW-1185">Reference proteome</keyword>
<dbReference type="GeneID" id="108072648"/>